<dbReference type="RefSeq" id="WP_073877428.1">
    <property type="nucleotide sequence ID" value="NZ_MPNT01000018.1"/>
</dbReference>
<dbReference type="AlphaFoldDB" id="A0A1Q4HRN7"/>
<feature type="signal peptide" evidence="1">
    <location>
        <begin position="1"/>
        <end position="23"/>
    </location>
</feature>
<keyword evidence="1" id="KW-0732">Signal</keyword>
<keyword evidence="3" id="KW-1185">Reference proteome</keyword>
<feature type="chain" id="PRO_5012027108" description="Secreted protein" evidence="1">
    <location>
        <begin position="24"/>
        <end position="72"/>
    </location>
</feature>
<gene>
    <name evidence="2" type="ORF">BRW65_19065</name>
</gene>
<organism evidence="2 3">
    <name type="scientific">Mycobacterium paraffinicum</name>
    <dbReference type="NCBI Taxonomy" id="53378"/>
    <lineage>
        <taxon>Bacteria</taxon>
        <taxon>Bacillati</taxon>
        <taxon>Actinomycetota</taxon>
        <taxon>Actinomycetes</taxon>
        <taxon>Mycobacteriales</taxon>
        <taxon>Mycobacteriaceae</taxon>
        <taxon>Mycobacterium</taxon>
    </lineage>
</organism>
<protein>
    <recommendedName>
        <fullName evidence="4">Secreted protein</fullName>
    </recommendedName>
</protein>
<accession>A0A1Q4HRN7</accession>
<evidence type="ECO:0000256" key="1">
    <source>
        <dbReference type="SAM" id="SignalP"/>
    </source>
</evidence>
<comment type="caution">
    <text evidence="2">The sequence shown here is derived from an EMBL/GenBank/DDBJ whole genome shotgun (WGS) entry which is preliminary data.</text>
</comment>
<evidence type="ECO:0000313" key="2">
    <source>
        <dbReference type="EMBL" id="OJZ71366.1"/>
    </source>
</evidence>
<dbReference type="PROSITE" id="PS51257">
    <property type="entry name" value="PROKAR_LIPOPROTEIN"/>
    <property type="match status" value="1"/>
</dbReference>
<dbReference type="EMBL" id="MPNT01000018">
    <property type="protein sequence ID" value="OJZ71366.1"/>
    <property type="molecule type" value="Genomic_DNA"/>
</dbReference>
<name>A0A1Q4HRN7_9MYCO</name>
<dbReference type="STRING" id="53378.BRW65_19065"/>
<evidence type="ECO:0008006" key="4">
    <source>
        <dbReference type="Google" id="ProtNLM"/>
    </source>
</evidence>
<evidence type="ECO:0000313" key="3">
    <source>
        <dbReference type="Proteomes" id="UP000186438"/>
    </source>
</evidence>
<dbReference type="Proteomes" id="UP000186438">
    <property type="component" value="Unassembled WGS sequence"/>
</dbReference>
<sequence length="72" mass="7238">MIAKILLTAALTLSCGVGTPVHADPSVFGTLGCGCPDTPPGAAPAQQHDMQQHDIERGIADGLSGVPAEPPH</sequence>
<proteinExistence type="predicted"/>
<reference evidence="2 3" key="1">
    <citation type="submission" date="2016-11" db="EMBL/GenBank/DDBJ databases">
        <title>Genome sequences of unsequenced Mycobacteria.</title>
        <authorList>
            <person name="Greninger A.L."/>
            <person name="Fang F."/>
            <person name="Jerome K.R."/>
        </authorList>
    </citation>
    <scope>NUCLEOTIDE SEQUENCE [LARGE SCALE GENOMIC DNA]</scope>
    <source>
        <strain evidence="2 3">M11</strain>
    </source>
</reference>
<dbReference type="OrthoDB" id="4741730at2"/>